<dbReference type="EnsemblPlants" id="OMERI06G16580.1">
    <property type="protein sequence ID" value="OMERI06G16580.1"/>
    <property type="gene ID" value="OMERI06G16580"/>
</dbReference>
<sequence>MFTTGATPSSDTLLWSAPRHRSKAPGVPCRRGGRGGLKEAAESTPPSSSSHVVRDVVADAVSHEEVGGEVHGDAVLVAEAGVGEVAEDSFPIVVGGGEPVLGDEGHEIWRAASVLCDAEVGIIFLSSAGECRRLLLLPCPKFDGKAERHNRTRRGGAPPRAFPLF</sequence>
<feature type="region of interest" description="Disordered" evidence="1">
    <location>
        <begin position="1"/>
        <end position="50"/>
    </location>
</feature>
<reference evidence="2" key="1">
    <citation type="submission" date="2015-04" db="UniProtKB">
        <authorList>
            <consortium name="EnsemblPlants"/>
        </authorList>
    </citation>
    <scope>IDENTIFICATION</scope>
</reference>
<evidence type="ECO:0000256" key="1">
    <source>
        <dbReference type="SAM" id="MobiDB-lite"/>
    </source>
</evidence>
<feature type="compositionally biased region" description="Polar residues" evidence="1">
    <location>
        <begin position="1"/>
        <end position="13"/>
    </location>
</feature>
<dbReference type="HOGENOM" id="CLU_1613451_0_0_1"/>
<accession>A0A0E0E224</accession>
<evidence type="ECO:0000313" key="2">
    <source>
        <dbReference type="EnsemblPlants" id="OMERI06G16580.1"/>
    </source>
</evidence>
<dbReference type="AlphaFoldDB" id="A0A0E0E224"/>
<dbReference type="Proteomes" id="UP000008021">
    <property type="component" value="Chromosome 6"/>
</dbReference>
<dbReference type="Gramene" id="OMERI06G16580.1">
    <property type="protein sequence ID" value="OMERI06G16580.1"/>
    <property type="gene ID" value="OMERI06G16580"/>
</dbReference>
<feature type="region of interest" description="Disordered" evidence="1">
    <location>
        <begin position="146"/>
        <end position="165"/>
    </location>
</feature>
<organism evidence="2">
    <name type="scientific">Oryza meridionalis</name>
    <dbReference type="NCBI Taxonomy" id="40149"/>
    <lineage>
        <taxon>Eukaryota</taxon>
        <taxon>Viridiplantae</taxon>
        <taxon>Streptophyta</taxon>
        <taxon>Embryophyta</taxon>
        <taxon>Tracheophyta</taxon>
        <taxon>Spermatophyta</taxon>
        <taxon>Magnoliopsida</taxon>
        <taxon>Liliopsida</taxon>
        <taxon>Poales</taxon>
        <taxon>Poaceae</taxon>
        <taxon>BOP clade</taxon>
        <taxon>Oryzoideae</taxon>
        <taxon>Oryzeae</taxon>
        <taxon>Oryzinae</taxon>
        <taxon>Oryza</taxon>
    </lineage>
</organism>
<proteinExistence type="predicted"/>
<name>A0A0E0E224_9ORYZ</name>
<evidence type="ECO:0000313" key="3">
    <source>
        <dbReference type="Proteomes" id="UP000008021"/>
    </source>
</evidence>
<keyword evidence="3" id="KW-1185">Reference proteome</keyword>
<reference evidence="2" key="2">
    <citation type="submission" date="2018-05" db="EMBL/GenBank/DDBJ databases">
        <title>OmerRS3 (Oryza meridionalis Reference Sequence Version 3).</title>
        <authorList>
            <person name="Zhang J."/>
            <person name="Kudrna D."/>
            <person name="Lee S."/>
            <person name="Talag J."/>
            <person name="Welchert J."/>
            <person name="Wing R.A."/>
        </authorList>
    </citation>
    <scope>NUCLEOTIDE SEQUENCE [LARGE SCALE GENOMIC DNA]</scope>
    <source>
        <strain evidence="2">cv. OR44</strain>
    </source>
</reference>
<protein>
    <submittedName>
        <fullName evidence="2">Uncharacterized protein</fullName>
    </submittedName>
</protein>